<comment type="caution">
    <text evidence="1">The sequence shown here is derived from an EMBL/GenBank/DDBJ whole genome shotgun (WGS) entry which is preliminary data.</text>
</comment>
<gene>
    <name evidence="1" type="ORF">GOC74_09955</name>
</gene>
<reference evidence="1" key="1">
    <citation type="submission" date="2019-12" db="EMBL/GenBank/DDBJ databases">
        <title>Whole-genome sequence of Halomicrobium mukohataei pws1.</title>
        <authorList>
            <person name="Verma D.K."/>
            <person name="Gopal K."/>
            <person name="Prasad E.S."/>
        </authorList>
    </citation>
    <scope>NUCLEOTIDE SEQUENCE</scope>
    <source>
        <strain evidence="1">Pws1</strain>
    </source>
</reference>
<dbReference type="RefSeq" id="WP_170093976.1">
    <property type="nucleotide sequence ID" value="NZ_WOYG01000001.1"/>
</dbReference>
<dbReference type="Proteomes" id="UP000608662">
    <property type="component" value="Unassembled WGS sequence"/>
</dbReference>
<evidence type="ECO:0000313" key="1">
    <source>
        <dbReference type="EMBL" id="NLV10252.1"/>
    </source>
</evidence>
<dbReference type="EMBL" id="WOYG01000001">
    <property type="protein sequence ID" value="NLV10252.1"/>
    <property type="molecule type" value="Genomic_DNA"/>
</dbReference>
<name>A0A847TW48_9EURY</name>
<proteinExistence type="predicted"/>
<sequence length="387" mass="44156">MCDEVAPDDDVAEIYSYIEDNYPRWRDRKEEIKEESLGQTEDTENAIKKRVEKAIKIEQNHDDLLDSTITAFGPTSTIFDETEWKLLGAEPLYEIDPGLRNPDAIIGHDDRDTIVTVECKSGLSSPRNALAQIRDAADIVLDHADHLESKTGISFDSVERVLCVPGQKAWRAIEAIEAEESEENPDEPIYLWKLNRFQDETLQLHQQFDTRTESESAHESRLAEMLTGDGIPIADCPLLTPSFFPDSHPFTVMEHTFSEVLWNRTGEDNGSIRKFTRTEVHNFIDDQENVPHYDTEVVADMLTEELLTKLSDFGLIEEADPSEEGMGSSVEIYRYDEDSVSGQSMDTILATLKEEYQSELIERKAEREAIEQTVEEFLDDQSSFDDY</sequence>
<evidence type="ECO:0000313" key="2">
    <source>
        <dbReference type="Proteomes" id="UP000608662"/>
    </source>
</evidence>
<organism evidence="1 2">
    <name type="scientific">Halomicrobium mukohataei</name>
    <dbReference type="NCBI Taxonomy" id="57705"/>
    <lineage>
        <taxon>Archaea</taxon>
        <taxon>Methanobacteriati</taxon>
        <taxon>Methanobacteriota</taxon>
        <taxon>Stenosarchaea group</taxon>
        <taxon>Halobacteria</taxon>
        <taxon>Halobacteriales</taxon>
        <taxon>Haloarculaceae</taxon>
        <taxon>Halomicrobium</taxon>
    </lineage>
</organism>
<dbReference type="AlphaFoldDB" id="A0A847TW48"/>
<dbReference type="OrthoDB" id="275696at2157"/>
<protein>
    <submittedName>
        <fullName evidence="1">Uncharacterized protein</fullName>
    </submittedName>
</protein>
<accession>A0A847TW48</accession>